<feature type="transmembrane region" description="Helical" evidence="8">
    <location>
        <begin position="937"/>
        <end position="956"/>
    </location>
</feature>
<feature type="compositionally biased region" description="Basic and acidic residues" evidence="7">
    <location>
        <begin position="271"/>
        <end position="296"/>
    </location>
</feature>
<protein>
    <submittedName>
        <fullName evidence="11">Uncharacterized protein LOC101855789</fullName>
    </submittedName>
</protein>
<evidence type="ECO:0000256" key="3">
    <source>
        <dbReference type="ARBA" id="ARBA00022692"/>
    </source>
</evidence>
<evidence type="ECO:0000313" key="11">
    <source>
        <dbReference type="RefSeq" id="XP_012937831.1"/>
    </source>
</evidence>
<keyword evidence="4" id="KW-0256">Endoplasmic reticulum</keyword>
<evidence type="ECO:0000256" key="2">
    <source>
        <dbReference type="ARBA" id="ARBA00009045"/>
    </source>
</evidence>
<feature type="domain" description="Peptidase S54 rhomboid" evidence="9">
    <location>
        <begin position="840"/>
        <end position="972"/>
    </location>
</feature>
<comment type="similarity">
    <text evidence="2">Belongs to the peptidase S54 family.</text>
</comment>
<feature type="transmembrane region" description="Helical" evidence="8">
    <location>
        <begin position="990"/>
        <end position="1011"/>
    </location>
</feature>
<accession>A0ABM0ZZN0</accession>
<evidence type="ECO:0000259" key="9">
    <source>
        <dbReference type="Pfam" id="PF01694"/>
    </source>
</evidence>
<feature type="region of interest" description="Disordered" evidence="7">
    <location>
        <begin position="268"/>
        <end position="301"/>
    </location>
</feature>
<dbReference type="Proteomes" id="UP000694888">
    <property type="component" value="Unplaced"/>
</dbReference>
<feature type="transmembrane region" description="Helical" evidence="8">
    <location>
        <begin position="854"/>
        <end position="872"/>
    </location>
</feature>
<keyword evidence="5 8" id="KW-1133">Transmembrane helix</keyword>
<dbReference type="GeneID" id="101855789"/>
<feature type="region of interest" description="Disordered" evidence="7">
    <location>
        <begin position="67"/>
        <end position="88"/>
    </location>
</feature>
<evidence type="ECO:0000256" key="7">
    <source>
        <dbReference type="SAM" id="MobiDB-lite"/>
    </source>
</evidence>
<evidence type="ECO:0000256" key="1">
    <source>
        <dbReference type="ARBA" id="ARBA00004477"/>
    </source>
</evidence>
<dbReference type="RefSeq" id="XP_012937831.1">
    <property type="nucleotide sequence ID" value="XM_013082377.1"/>
</dbReference>
<dbReference type="PANTHER" id="PTHR45965:SF3">
    <property type="entry name" value="INACTIVE RHOMBOID PROTEIN 1"/>
    <property type="match status" value="1"/>
</dbReference>
<name>A0ABM0ZZN0_APLCA</name>
<evidence type="ECO:0000256" key="6">
    <source>
        <dbReference type="ARBA" id="ARBA00023136"/>
    </source>
</evidence>
<evidence type="ECO:0000256" key="8">
    <source>
        <dbReference type="SAM" id="Phobius"/>
    </source>
</evidence>
<dbReference type="Pfam" id="PF01694">
    <property type="entry name" value="Rhomboid"/>
    <property type="match status" value="1"/>
</dbReference>
<dbReference type="InterPro" id="IPR035952">
    <property type="entry name" value="Rhomboid-like_sf"/>
</dbReference>
<comment type="subcellular location">
    <subcellularLocation>
        <location evidence="1">Endoplasmic reticulum membrane</location>
        <topology evidence="1">Multi-pass membrane protein</topology>
    </subcellularLocation>
</comment>
<dbReference type="PANTHER" id="PTHR45965">
    <property type="entry name" value="INACTIVE RHOMBOID PROTEIN"/>
    <property type="match status" value="1"/>
</dbReference>
<feature type="region of interest" description="Disordered" evidence="7">
    <location>
        <begin position="590"/>
        <end position="610"/>
    </location>
</feature>
<evidence type="ECO:0000256" key="5">
    <source>
        <dbReference type="ARBA" id="ARBA00022989"/>
    </source>
</evidence>
<sequence length="1048" mass="116743">MEYMKKVLTRFTGTDEPEFKWWSAVFERKILRGYVGMPLRYSSCHVVDFLWELEFIINDIAASVADKEEERRTQGCPADQLAEKPQTNERPTFYSAPLQYAGENSSLVRAFRSQEPPKIEGITGEKSRATEEFQSSVPPTGSLEVVPSELECTHVSSETVMDTEKKFSEDSSHSQDSVSENINYVKKLGVNMKSTGSPELMLDACFVSKRDKATSSQEESLFSNQNDVYPGIDDCEPSITSDFDTLTSLLEEMYSQITFVVESLSEEPYSDEPRFDGSCSDKRYSDEPCSEERFSDEPCSDEPCSLSDRLDGKALHTLSFERLVSRGNSSLRNTMEQNTNYRITGKQHYKMAPMGDVKDVTNILTEKYVASDTEDKLCKGKGDTCTAIAGVKEAGLVLSLNENHPLQPGQDSLWKQAKGFFWTLKPPVADTGKMTGQHRAAGTIEELEETGEQPRNTSTKTDAGIVSDVDDLVESVSEMQQRKSLLMGSSVDTSPVVRMLPEDTADPGTPSFTSQTGRARFLEGDAAYRYYQLLRKGEAVTKVVEMKAQRDRLLRKFQGKHETLMHTLKLARDYYSNPTEVNRSRWKKFKSELKSPDSQEDSNDEDVRSVVPRTPDYRPYFTTALVIVQLITLSLLWYRYGLAPLGVNTRRAVNSDIPTFLGTETFVFLQEPNPWVGPPVQAFLDAGAALSTCIRPSEFLEELAASNVYSQLDLAVPGDRFGCCEMGSYFNTAGTTAEDECRKMTMGLGNWVSGTICSKRRSGRNSVAHVIKPCCAGLTGACVMVSHEHCLFVHGHFFVDMDHCVQVNCLGKLCSAGGSVSNTPTDPGKPWLKTRSSDGWQWWRLFSSIPHTHGVLHLLALLVVELLLLLPLEITAGWHRVLVVFVLSSVAGQMMGCAVESFQPQEGGTPGIMGVVGVAVLELAEAWRFIKKPLWEAAKLLALICLFMGMGTLHLISLASSFTGLVVGMIACVQVMPYITLGFHLGKRRLPLVILSTVLQAIVFTALYFTLRSLQNFQQCSQCFTPECIRYTPLMCRTYYVTPWGISY</sequence>
<proteinExistence type="inferred from homology"/>
<gene>
    <name evidence="11" type="primary">LOC101855789</name>
</gene>
<dbReference type="SUPFAM" id="SSF144091">
    <property type="entry name" value="Rhomboid-like"/>
    <property type="match status" value="1"/>
</dbReference>
<reference evidence="11" key="1">
    <citation type="submission" date="2025-08" db="UniProtKB">
        <authorList>
            <consortium name="RefSeq"/>
        </authorList>
    </citation>
    <scope>IDENTIFICATION</scope>
</reference>
<keyword evidence="6 8" id="KW-0472">Membrane</keyword>
<feature type="transmembrane region" description="Helical" evidence="8">
    <location>
        <begin position="878"/>
        <end position="899"/>
    </location>
</feature>
<evidence type="ECO:0000313" key="10">
    <source>
        <dbReference type="Proteomes" id="UP000694888"/>
    </source>
</evidence>
<dbReference type="InterPro" id="IPR022764">
    <property type="entry name" value="Peptidase_S54_rhomboid_dom"/>
</dbReference>
<dbReference type="Gene3D" id="1.20.1540.10">
    <property type="entry name" value="Rhomboid-like"/>
    <property type="match status" value="1"/>
</dbReference>
<feature type="transmembrane region" description="Helical" evidence="8">
    <location>
        <begin position="962"/>
        <end position="983"/>
    </location>
</feature>
<dbReference type="InterPro" id="IPR051512">
    <property type="entry name" value="Inactive_Rhomboid"/>
</dbReference>
<keyword evidence="3 8" id="KW-0812">Transmembrane</keyword>
<organism evidence="10 11">
    <name type="scientific">Aplysia californica</name>
    <name type="common">California sea hare</name>
    <dbReference type="NCBI Taxonomy" id="6500"/>
    <lineage>
        <taxon>Eukaryota</taxon>
        <taxon>Metazoa</taxon>
        <taxon>Spiralia</taxon>
        <taxon>Lophotrochozoa</taxon>
        <taxon>Mollusca</taxon>
        <taxon>Gastropoda</taxon>
        <taxon>Heterobranchia</taxon>
        <taxon>Euthyneura</taxon>
        <taxon>Tectipleura</taxon>
        <taxon>Aplysiida</taxon>
        <taxon>Aplysioidea</taxon>
        <taxon>Aplysiidae</taxon>
        <taxon>Aplysia</taxon>
    </lineage>
</organism>
<keyword evidence="10" id="KW-1185">Reference proteome</keyword>
<evidence type="ECO:0000256" key="4">
    <source>
        <dbReference type="ARBA" id="ARBA00022824"/>
    </source>
</evidence>